<dbReference type="GO" id="GO:0030552">
    <property type="term" value="F:cAMP binding"/>
    <property type="evidence" value="ECO:0007669"/>
    <property type="project" value="TreeGrafter"/>
</dbReference>
<dbReference type="InterPro" id="IPR014710">
    <property type="entry name" value="RmlC-like_jellyroll"/>
</dbReference>
<dbReference type="InterPro" id="IPR018490">
    <property type="entry name" value="cNMP-bd_dom_sf"/>
</dbReference>
<dbReference type="SMART" id="SM00100">
    <property type="entry name" value="cNMP"/>
    <property type="match status" value="1"/>
</dbReference>
<dbReference type="CDD" id="cd00158">
    <property type="entry name" value="RHOD"/>
    <property type="match status" value="1"/>
</dbReference>
<dbReference type="CDD" id="cd00038">
    <property type="entry name" value="CAP_ED"/>
    <property type="match status" value="1"/>
</dbReference>
<dbReference type="PROSITE" id="PS50206">
    <property type="entry name" value="RHODANESE_3"/>
    <property type="match status" value="1"/>
</dbReference>
<dbReference type="GO" id="GO:0005952">
    <property type="term" value="C:cAMP-dependent protein kinase complex"/>
    <property type="evidence" value="ECO:0007669"/>
    <property type="project" value="InterPro"/>
</dbReference>
<organism evidence="3">
    <name type="scientific">hydrothermal vent metagenome</name>
    <dbReference type="NCBI Taxonomy" id="652676"/>
    <lineage>
        <taxon>unclassified sequences</taxon>
        <taxon>metagenomes</taxon>
        <taxon>ecological metagenomes</taxon>
    </lineage>
</organism>
<dbReference type="Pfam" id="PF00027">
    <property type="entry name" value="cNMP_binding"/>
    <property type="match status" value="1"/>
</dbReference>
<dbReference type="InterPro" id="IPR001763">
    <property type="entry name" value="Rhodanese-like_dom"/>
</dbReference>
<feature type="domain" description="Cyclic nucleotide-binding" evidence="1">
    <location>
        <begin position="23"/>
        <end position="74"/>
    </location>
</feature>
<sequence>MGVVAMVLDASLIFRDLLGDHYPFSALSIARAEEAADALRLFDLKSGEILTLSGAKKDDYLYVLEGSVELSSKDGFHQKLAPADTTPMPFSLQGAVITATAVGDTILCHADSAMLDHLLAWDSLTAVRPIEEPGAHSRMDQLKHCLAFRNLPLDCVEKAFKAMRSLSVKKGEEVIRAKEAGEAFYVITKGRAEVWRANLYEKEQKKVAELAIGDAFGEEALITSGYRNATVRMVEDGCLLALNKADYDRLFRSRMIKEVDPPVAKAMADGGHELLDVRYEEEFEEKYIPGAILIPLPELRKRLGELEPSKSYVVYCRSGKRSAVAALLMCQSDIDAVSMRGGIIEWPYETKGFTAPSQA</sequence>
<dbReference type="AlphaFoldDB" id="A0A3B1C4H2"/>
<dbReference type="GO" id="GO:0034236">
    <property type="term" value="F:protein kinase A catalytic subunit binding"/>
    <property type="evidence" value="ECO:0007669"/>
    <property type="project" value="TreeGrafter"/>
</dbReference>
<dbReference type="SUPFAM" id="SSF51206">
    <property type="entry name" value="cAMP-binding domain-like"/>
    <property type="match status" value="2"/>
</dbReference>
<dbReference type="GO" id="GO:0004862">
    <property type="term" value="F:cAMP-dependent protein kinase inhibitor activity"/>
    <property type="evidence" value="ECO:0007669"/>
    <property type="project" value="TreeGrafter"/>
</dbReference>
<evidence type="ECO:0000259" key="1">
    <source>
        <dbReference type="PROSITE" id="PS50042"/>
    </source>
</evidence>
<dbReference type="EMBL" id="UOGE01000034">
    <property type="protein sequence ID" value="VAX18728.1"/>
    <property type="molecule type" value="Genomic_DNA"/>
</dbReference>
<dbReference type="Pfam" id="PF00581">
    <property type="entry name" value="Rhodanese"/>
    <property type="match status" value="1"/>
</dbReference>
<dbReference type="InterPro" id="IPR000595">
    <property type="entry name" value="cNMP-bd_dom"/>
</dbReference>
<accession>A0A3B1C4H2</accession>
<dbReference type="Gene3D" id="3.40.250.10">
    <property type="entry name" value="Rhodanese-like domain"/>
    <property type="match status" value="1"/>
</dbReference>
<dbReference type="SMART" id="SM00450">
    <property type="entry name" value="RHOD"/>
    <property type="match status" value="1"/>
</dbReference>
<protein>
    <submittedName>
        <fullName evidence="3">Uncharacterized protein</fullName>
    </submittedName>
</protein>
<feature type="domain" description="Rhodanese" evidence="2">
    <location>
        <begin position="268"/>
        <end position="352"/>
    </location>
</feature>
<dbReference type="Gene3D" id="2.60.120.10">
    <property type="entry name" value="Jelly Rolls"/>
    <property type="match status" value="1"/>
</dbReference>
<gene>
    <name evidence="3" type="ORF">MNBD_NITROSPINAE02-1081</name>
</gene>
<dbReference type="GO" id="GO:0005829">
    <property type="term" value="C:cytosol"/>
    <property type="evidence" value="ECO:0007669"/>
    <property type="project" value="TreeGrafter"/>
</dbReference>
<dbReference type="SUPFAM" id="SSF52821">
    <property type="entry name" value="Rhodanese/Cell cycle control phosphatase"/>
    <property type="match status" value="1"/>
</dbReference>
<proteinExistence type="predicted"/>
<dbReference type="InterPro" id="IPR050503">
    <property type="entry name" value="cAMP-dep_PK_reg_su-like"/>
</dbReference>
<dbReference type="PANTHER" id="PTHR11635:SF152">
    <property type="entry name" value="CAMP-DEPENDENT PROTEIN KINASE TYPE I REGULATORY SUBUNIT-RELATED"/>
    <property type="match status" value="1"/>
</dbReference>
<reference evidence="3" key="1">
    <citation type="submission" date="2018-06" db="EMBL/GenBank/DDBJ databases">
        <authorList>
            <person name="Zhirakovskaya E."/>
        </authorList>
    </citation>
    <scope>NUCLEOTIDE SEQUENCE</scope>
</reference>
<evidence type="ECO:0000313" key="3">
    <source>
        <dbReference type="EMBL" id="VAX18728.1"/>
    </source>
</evidence>
<name>A0A3B1C4H2_9ZZZZ</name>
<dbReference type="PANTHER" id="PTHR11635">
    <property type="entry name" value="CAMP-DEPENDENT PROTEIN KINASE REGULATORY CHAIN"/>
    <property type="match status" value="1"/>
</dbReference>
<feature type="domain" description="Cyclic nucleotide-binding" evidence="1">
    <location>
        <begin position="147"/>
        <end position="251"/>
    </location>
</feature>
<evidence type="ECO:0000259" key="2">
    <source>
        <dbReference type="PROSITE" id="PS50206"/>
    </source>
</evidence>
<dbReference type="PROSITE" id="PS50042">
    <property type="entry name" value="CNMP_BINDING_3"/>
    <property type="match status" value="2"/>
</dbReference>
<dbReference type="InterPro" id="IPR036873">
    <property type="entry name" value="Rhodanese-like_dom_sf"/>
</dbReference>